<name>A0A244CQ70_PSEDV</name>
<keyword evidence="4" id="KW-1134">Transmembrane beta strand</keyword>
<dbReference type="InterPro" id="IPR023614">
    <property type="entry name" value="Porin_dom_sf"/>
</dbReference>
<comment type="subunit">
    <text evidence="2">Homotrimer.</text>
</comment>
<feature type="signal peptide" evidence="11">
    <location>
        <begin position="1"/>
        <end position="22"/>
    </location>
</feature>
<evidence type="ECO:0000256" key="7">
    <source>
        <dbReference type="ARBA" id="ARBA00023065"/>
    </source>
</evidence>
<protein>
    <submittedName>
        <fullName evidence="13">Porin</fullName>
    </submittedName>
</protein>
<evidence type="ECO:0000256" key="3">
    <source>
        <dbReference type="ARBA" id="ARBA00022448"/>
    </source>
</evidence>
<dbReference type="GO" id="GO:0015288">
    <property type="term" value="F:porin activity"/>
    <property type="evidence" value="ECO:0007669"/>
    <property type="project" value="UniProtKB-KW"/>
</dbReference>
<comment type="subcellular location">
    <subcellularLocation>
        <location evidence="1">Cell outer membrane</location>
        <topology evidence="1">Multi-pass membrane protein</topology>
    </subcellularLocation>
</comment>
<evidence type="ECO:0000256" key="6">
    <source>
        <dbReference type="ARBA" id="ARBA00022729"/>
    </source>
</evidence>
<dbReference type="Gene3D" id="2.40.160.10">
    <property type="entry name" value="Porin"/>
    <property type="match status" value="1"/>
</dbReference>
<keyword evidence="10" id="KW-0998">Cell outer membrane</keyword>
<dbReference type="OrthoDB" id="8957883at2"/>
<dbReference type="GO" id="GO:0009279">
    <property type="term" value="C:cell outer membrane"/>
    <property type="evidence" value="ECO:0007669"/>
    <property type="project" value="UniProtKB-SubCell"/>
</dbReference>
<evidence type="ECO:0000256" key="8">
    <source>
        <dbReference type="ARBA" id="ARBA00023114"/>
    </source>
</evidence>
<evidence type="ECO:0000259" key="12">
    <source>
        <dbReference type="Pfam" id="PF13609"/>
    </source>
</evidence>
<evidence type="ECO:0000313" key="14">
    <source>
        <dbReference type="Proteomes" id="UP000194841"/>
    </source>
</evidence>
<sequence length="316" mass="35652">MKKMVKSAVLLGSAFLSLATAAQDLKVYGRAHLGIQSSDYGDGRKTDIESYASRFGVLANHEISDELEAVFRFEWDVNVTEQDNDGSNKANLTSRDQYMGLRGSWGEVMIGRMDTTMKKSENKVDVMNDFSSDIKYLFNGENRLGDSLRYESPLMGEFKVMFTYIAKENSKQDDEDGLSAAITYGDIKLKRTNVYLALARDEEVAGFNITRVTGQWQIGDLMLGGMYQDSERESDGKDGDGYLISAAYKISEYKLLAQFQSSDMDFGKLKDTGDAMSLGVERKLSKQARMYLLYSMFDLDNTEDQDHLAMTLRYDF</sequence>
<keyword evidence="6 11" id="KW-0732">Signal</keyword>
<evidence type="ECO:0000256" key="4">
    <source>
        <dbReference type="ARBA" id="ARBA00022452"/>
    </source>
</evidence>
<dbReference type="RefSeq" id="WP_086744349.1">
    <property type="nucleotide sequence ID" value="NZ_MWPV01000003.1"/>
</dbReference>
<keyword evidence="7" id="KW-0406">Ion transport</keyword>
<comment type="caution">
    <text evidence="13">The sequence shown here is derived from an EMBL/GenBank/DDBJ whole genome shotgun (WGS) entry which is preliminary data.</text>
</comment>
<dbReference type="Pfam" id="PF13609">
    <property type="entry name" value="Porin_4"/>
    <property type="match status" value="1"/>
</dbReference>
<dbReference type="GO" id="GO:0046930">
    <property type="term" value="C:pore complex"/>
    <property type="evidence" value="ECO:0007669"/>
    <property type="project" value="UniProtKB-KW"/>
</dbReference>
<proteinExistence type="predicted"/>
<evidence type="ECO:0000256" key="10">
    <source>
        <dbReference type="ARBA" id="ARBA00023237"/>
    </source>
</evidence>
<feature type="domain" description="Porin" evidence="12">
    <location>
        <begin position="14"/>
        <end position="301"/>
    </location>
</feature>
<dbReference type="Proteomes" id="UP000194841">
    <property type="component" value="Unassembled WGS sequence"/>
</dbReference>
<accession>A0A244CQ70</accession>
<dbReference type="GO" id="GO:0006811">
    <property type="term" value="P:monoatomic ion transport"/>
    <property type="evidence" value="ECO:0007669"/>
    <property type="project" value="UniProtKB-KW"/>
</dbReference>
<reference evidence="13 14" key="1">
    <citation type="submission" date="2017-02" db="EMBL/GenBank/DDBJ databases">
        <title>Pseudoalteromonas ulvae TC14 Genome.</title>
        <authorList>
            <person name="Molmeret M."/>
        </authorList>
    </citation>
    <scope>NUCLEOTIDE SEQUENCE [LARGE SCALE GENOMIC DNA]</scope>
    <source>
        <strain evidence="13">TC14</strain>
    </source>
</reference>
<keyword evidence="3" id="KW-0813">Transport</keyword>
<dbReference type="AlphaFoldDB" id="A0A244CQ70"/>
<evidence type="ECO:0000256" key="1">
    <source>
        <dbReference type="ARBA" id="ARBA00004571"/>
    </source>
</evidence>
<evidence type="ECO:0000256" key="11">
    <source>
        <dbReference type="SAM" id="SignalP"/>
    </source>
</evidence>
<organism evidence="13 14">
    <name type="scientific">Pseudoalteromonas ulvae</name>
    <dbReference type="NCBI Taxonomy" id="107327"/>
    <lineage>
        <taxon>Bacteria</taxon>
        <taxon>Pseudomonadati</taxon>
        <taxon>Pseudomonadota</taxon>
        <taxon>Gammaproteobacteria</taxon>
        <taxon>Alteromonadales</taxon>
        <taxon>Pseudoalteromonadaceae</taxon>
        <taxon>Pseudoalteromonas</taxon>
    </lineage>
</organism>
<keyword evidence="9" id="KW-0472">Membrane</keyword>
<keyword evidence="14" id="KW-1185">Reference proteome</keyword>
<dbReference type="EMBL" id="MWPV01000003">
    <property type="protein sequence ID" value="OUL57767.1"/>
    <property type="molecule type" value="Genomic_DNA"/>
</dbReference>
<dbReference type="PANTHER" id="PTHR34501">
    <property type="entry name" value="PROTEIN YDDL-RELATED"/>
    <property type="match status" value="1"/>
</dbReference>
<evidence type="ECO:0000256" key="9">
    <source>
        <dbReference type="ARBA" id="ARBA00023136"/>
    </source>
</evidence>
<dbReference type="CDD" id="cd00342">
    <property type="entry name" value="gram_neg_porins"/>
    <property type="match status" value="1"/>
</dbReference>
<evidence type="ECO:0000256" key="5">
    <source>
        <dbReference type="ARBA" id="ARBA00022692"/>
    </source>
</evidence>
<dbReference type="InterPro" id="IPR033900">
    <property type="entry name" value="Gram_neg_porin_domain"/>
</dbReference>
<dbReference type="SUPFAM" id="SSF56935">
    <property type="entry name" value="Porins"/>
    <property type="match status" value="1"/>
</dbReference>
<gene>
    <name evidence="13" type="ORF">B1199_11985</name>
</gene>
<dbReference type="PANTHER" id="PTHR34501:SF9">
    <property type="entry name" value="MAJOR OUTER MEMBRANE PROTEIN P.IA"/>
    <property type="match status" value="1"/>
</dbReference>
<evidence type="ECO:0000313" key="13">
    <source>
        <dbReference type="EMBL" id="OUL57767.1"/>
    </source>
</evidence>
<keyword evidence="8" id="KW-0626">Porin</keyword>
<evidence type="ECO:0000256" key="2">
    <source>
        <dbReference type="ARBA" id="ARBA00011233"/>
    </source>
</evidence>
<keyword evidence="5" id="KW-0812">Transmembrane</keyword>
<dbReference type="InterPro" id="IPR050298">
    <property type="entry name" value="Gram-neg_bact_OMP"/>
</dbReference>
<feature type="chain" id="PRO_5012783413" evidence="11">
    <location>
        <begin position="23"/>
        <end position="316"/>
    </location>
</feature>